<dbReference type="EMBL" id="RCHS01003956">
    <property type="protein sequence ID" value="RMX38645.1"/>
    <property type="molecule type" value="Genomic_DNA"/>
</dbReference>
<name>A0A3M6TB79_POCDA</name>
<feature type="region of interest" description="Disordered" evidence="1">
    <location>
        <begin position="382"/>
        <end position="453"/>
    </location>
</feature>
<dbReference type="OrthoDB" id="5958500at2759"/>
<evidence type="ECO:0008006" key="4">
    <source>
        <dbReference type="Google" id="ProtNLM"/>
    </source>
</evidence>
<feature type="compositionally biased region" description="Polar residues" evidence="1">
    <location>
        <begin position="429"/>
        <end position="446"/>
    </location>
</feature>
<dbReference type="SUPFAM" id="SSF117396">
    <property type="entry name" value="TM1631-like"/>
    <property type="match status" value="1"/>
</dbReference>
<dbReference type="PANTHER" id="PTHR30348">
    <property type="entry name" value="UNCHARACTERIZED PROTEIN YECE"/>
    <property type="match status" value="1"/>
</dbReference>
<dbReference type="PANTHER" id="PTHR30348:SF4">
    <property type="entry name" value="DUF72 DOMAIN-CONTAINING PROTEIN"/>
    <property type="match status" value="1"/>
</dbReference>
<dbReference type="InterPro" id="IPR002763">
    <property type="entry name" value="DUF72"/>
</dbReference>
<organism evidence="2 3">
    <name type="scientific">Pocillopora damicornis</name>
    <name type="common">Cauliflower coral</name>
    <name type="synonym">Millepora damicornis</name>
    <dbReference type="NCBI Taxonomy" id="46731"/>
    <lineage>
        <taxon>Eukaryota</taxon>
        <taxon>Metazoa</taxon>
        <taxon>Cnidaria</taxon>
        <taxon>Anthozoa</taxon>
        <taxon>Hexacorallia</taxon>
        <taxon>Scleractinia</taxon>
        <taxon>Astrocoeniina</taxon>
        <taxon>Pocilloporidae</taxon>
        <taxon>Pocillopora</taxon>
    </lineage>
</organism>
<evidence type="ECO:0000313" key="3">
    <source>
        <dbReference type="Proteomes" id="UP000275408"/>
    </source>
</evidence>
<protein>
    <recommendedName>
        <fullName evidence="4">DUF72 domain-containing protein</fullName>
    </recommendedName>
</protein>
<evidence type="ECO:0000256" key="1">
    <source>
        <dbReference type="SAM" id="MobiDB-lite"/>
    </source>
</evidence>
<proteinExistence type="predicted"/>
<keyword evidence="3" id="KW-1185">Reference proteome</keyword>
<sequence length="453" mass="51338">MAGNSADLVGKVLQGTCGWSDSSIVKCGRFYPASVKTTEDRLLHYSRFFPCVECDTSNYAIPSPMRVEKWLKCVPTGFKFHFKAFGLFTRKSISVSALPHVVRDELPQNVIRGQMSITWEELSLLQKQKLWDRFNSAILPAYQKNKLGVVIFQFHLGFHPTNENKEHIMECRKFLGVNYHMAVEFRSRVWFTTENLHTTLDWLKQHNIVLVVADELQSELYVEKNKSAEGQGKESGCGGVVPIIMALGSCDFAYVRVHRRVGKQRVLSEEEIKSWGKRLRSPELQNSIQGPIYFMWGTDHEDQPIINSKNLTKEIGNMAYDWKSKISNTGMLRFCSKVPTTPEKQKNESSVLRKSLVIQKDSLDTVASEKDDDVKVSETIISATTESEGSESKRPMPPLEESKLCSSGLATKRTSSQAGLLSPREKHPSPSSKNQKKCSTPNNQRMISDFFKK</sequence>
<comment type="caution">
    <text evidence="2">The sequence shown here is derived from an EMBL/GenBank/DDBJ whole genome shotgun (WGS) entry which is preliminary data.</text>
</comment>
<dbReference type="AlphaFoldDB" id="A0A3M6TB79"/>
<dbReference type="Pfam" id="PF01904">
    <property type="entry name" value="DUF72"/>
    <property type="match status" value="1"/>
</dbReference>
<feature type="compositionally biased region" description="Polar residues" evidence="1">
    <location>
        <begin position="404"/>
        <end position="419"/>
    </location>
</feature>
<accession>A0A3M6TB79</accession>
<dbReference type="Gene3D" id="3.20.20.410">
    <property type="entry name" value="Protein of unknown function UPF0759"/>
    <property type="match status" value="1"/>
</dbReference>
<dbReference type="Proteomes" id="UP000275408">
    <property type="component" value="Unassembled WGS sequence"/>
</dbReference>
<reference evidence="2 3" key="1">
    <citation type="journal article" date="2018" name="Sci. Rep.">
        <title>Comparative analysis of the Pocillopora damicornis genome highlights role of immune system in coral evolution.</title>
        <authorList>
            <person name="Cunning R."/>
            <person name="Bay R.A."/>
            <person name="Gillette P."/>
            <person name="Baker A.C."/>
            <person name="Traylor-Knowles N."/>
        </authorList>
    </citation>
    <scope>NUCLEOTIDE SEQUENCE [LARGE SCALE GENOMIC DNA]</scope>
    <source>
        <strain evidence="2">RSMAS</strain>
        <tissue evidence="2">Whole animal</tissue>
    </source>
</reference>
<evidence type="ECO:0000313" key="2">
    <source>
        <dbReference type="EMBL" id="RMX38645.1"/>
    </source>
</evidence>
<dbReference type="InterPro" id="IPR036520">
    <property type="entry name" value="UPF0759_sf"/>
</dbReference>
<gene>
    <name evidence="2" type="ORF">pdam_00005905</name>
</gene>